<gene>
    <name evidence="5" type="ORF">MBORA_14390</name>
</gene>
<dbReference type="RefSeq" id="WP_042691924.1">
    <property type="nucleotide sequence ID" value="NZ_CABMAB010000003.1"/>
</dbReference>
<keyword evidence="6" id="KW-1185">Reference proteome</keyword>
<dbReference type="PANTHER" id="PTHR30302">
    <property type="entry name" value="HYDROGENASE 1 MATURATION PROTEASE"/>
    <property type="match status" value="1"/>
</dbReference>
<keyword evidence="2 5" id="KW-0645">Protease</keyword>
<dbReference type="Pfam" id="PF01750">
    <property type="entry name" value="HycI"/>
    <property type="match status" value="1"/>
</dbReference>
<dbReference type="NCBIfam" id="TIGR00072">
    <property type="entry name" value="hydrog_prot"/>
    <property type="match status" value="1"/>
</dbReference>
<dbReference type="GO" id="GO:0008047">
    <property type="term" value="F:enzyme activator activity"/>
    <property type="evidence" value="ECO:0007669"/>
    <property type="project" value="InterPro"/>
</dbReference>
<dbReference type="SUPFAM" id="SSF53163">
    <property type="entry name" value="HybD-like"/>
    <property type="match status" value="2"/>
</dbReference>
<comment type="caution">
    <text evidence="5">The sequence shown here is derived from an EMBL/GenBank/DDBJ whole genome shotgun (WGS) entry which is preliminary data.</text>
</comment>
<keyword evidence="3" id="KW-0064">Aspartyl protease</keyword>
<dbReference type="InterPro" id="IPR000671">
    <property type="entry name" value="Peptidase_A31"/>
</dbReference>
<dbReference type="GO" id="GO:0004190">
    <property type="term" value="F:aspartic-type endopeptidase activity"/>
    <property type="evidence" value="ECO:0007669"/>
    <property type="project" value="UniProtKB-KW"/>
</dbReference>
<dbReference type="GO" id="GO:0016485">
    <property type="term" value="P:protein processing"/>
    <property type="evidence" value="ECO:0007669"/>
    <property type="project" value="TreeGrafter"/>
</dbReference>
<reference evidence="6" key="1">
    <citation type="journal article" date="2016" name="Genome Announc.">
        <title>Draft Genome Sequences of Methanobrevibacter curvatus DSM11111, Methanobrevibacter cuticularis DSM11139, Methanobrevibacter filiformis DSM11501, and Methanobrevibacter oralis DSM7256.</title>
        <authorList>
            <person name="Poehlein A."/>
            <person name="Seedorf H."/>
        </authorList>
    </citation>
    <scope>NUCLEOTIDE SEQUENCE [LARGE SCALE GENOMIC DNA]</scope>
    <source>
        <strain evidence="6">DSM 7256 / JCM 30027 / ZR</strain>
    </source>
</reference>
<evidence type="ECO:0000256" key="2">
    <source>
        <dbReference type="ARBA" id="ARBA00022670"/>
    </source>
</evidence>
<dbReference type="PATRIC" id="fig|66851.6.peg.1554"/>
<dbReference type="AlphaFoldDB" id="A0A166ADK2"/>
<protein>
    <submittedName>
        <fullName evidence="5">Hydrogenase 3 maturation protease</fullName>
    </submittedName>
</protein>
<dbReference type="NCBIfam" id="TIGR00130">
    <property type="entry name" value="frhD"/>
    <property type="match status" value="1"/>
</dbReference>
<dbReference type="OrthoDB" id="85598at2157"/>
<dbReference type="STRING" id="66851.MBORA_14390"/>
<dbReference type="EMBL" id="LWMU01000081">
    <property type="protein sequence ID" value="KZX11896.1"/>
    <property type="molecule type" value="Genomic_DNA"/>
</dbReference>
<dbReference type="PANTHER" id="PTHR30302:SF1">
    <property type="entry name" value="HYDROGENASE 2 MATURATION PROTEASE"/>
    <property type="match status" value="1"/>
</dbReference>
<dbReference type="Gene3D" id="3.40.50.1450">
    <property type="entry name" value="HybD-like"/>
    <property type="match status" value="1"/>
</dbReference>
<name>A0A166ADK2_METOA</name>
<evidence type="ECO:0000313" key="6">
    <source>
        <dbReference type="Proteomes" id="UP000077428"/>
    </source>
</evidence>
<dbReference type="InterPro" id="IPR023430">
    <property type="entry name" value="Pept_HybD-like_dom_sf"/>
</dbReference>
<dbReference type="InterPro" id="IPR004411">
    <property type="entry name" value="Pept_A31_F420-red_hyd_d"/>
</dbReference>
<evidence type="ECO:0000313" key="5">
    <source>
        <dbReference type="EMBL" id="KZX11896.1"/>
    </source>
</evidence>
<keyword evidence="4" id="KW-0378">Hydrolase</keyword>
<evidence type="ECO:0000256" key="3">
    <source>
        <dbReference type="ARBA" id="ARBA00022750"/>
    </source>
</evidence>
<evidence type="ECO:0000256" key="4">
    <source>
        <dbReference type="ARBA" id="ARBA00022801"/>
    </source>
</evidence>
<comment type="similarity">
    <text evidence="1">Belongs to the peptidase A31 family.</text>
</comment>
<evidence type="ECO:0000256" key="1">
    <source>
        <dbReference type="ARBA" id="ARBA00006814"/>
    </source>
</evidence>
<accession>A0A166ADK2</accession>
<dbReference type="Proteomes" id="UP000077428">
    <property type="component" value="Unassembled WGS sequence"/>
</dbReference>
<organism evidence="5 6">
    <name type="scientific">Methanobrevibacter oralis</name>
    <dbReference type="NCBI Taxonomy" id="66851"/>
    <lineage>
        <taxon>Archaea</taxon>
        <taxon>Methanobacteriati</taxon>
        <taxon>Methanobacteriota</taxon>
        <taxon>Methanomada group</taxon>
        <taxon>Methanobacteria</taxon>
        <taxon>Methanobacteriales</taxon>
        <taxon>Methanobacteriaceae</taxon>
        <taxon>Methanobrevibacter</taxon>
    </lineage>
</organism>
<proteinExistence type="inferred from homology"/>
<sequence>MPYNAETIVVGCGNTLFKDDGFGPIVVNILEKYFKSENSDDFDPAIISYIENDFPPAMIERLENSFEGLTIPDNVKFIDAGTGATHFIFSLPDEKWRKVIVVDVVEFDAEPGTVKVFSPFDMPKAKYENVHTWPVEEPLHELSKNCEVVIVGCKPKEIPSPDVDMGLTEPVEKAIPEAIEIILKEIGVKECLIKSKKLSEVQKNQ</sequence>